<organism evidence="6 7">
    <name type="scientific">Candidatus Ryanbacteria bacterium RIFCSPLOWO2_01_FULL_48_26</name>
    <dbReference type="NCBI Taxonomy" id="1802126"/>
    <lineage>
        <taxon>Bacteria</taxon>
        <taxon>Candidatus Ryaniibacteriota</taxon>
    </lineage>
</organism>
<dbReference type="STRING" id="1802126.A3B25_00600"/>
<keyword evidence="3" id="KW-0175">Coiled coil</keyword>
<dbReference type="Pfam" id="PF02646">
    <property type="entry name" value="RmuC"/>
    <property type="match status" value="1"/>
</dbReference>
<reference evidence="6 7" key="1">
    <citation type="journal article" date="2016" name="Nat. Commun.">
        <title>Thousands of microbial genomes shed light on interconnected biogeochemical processes in an aquifer system.</title>
        <authorList>
            <person name="Anantharaman K."/>
            <person name="Brown C.T."/>
            <person name="Hug L.A."/>
            <person name="Sharon I."/>
            <person name="Castelle C.J."/>
            <person name="Probst A.J."/>
            <person name="Thomas B.C."/>
            <person name="Singh A."/>
            <person name="Wilkins M.J."/>
            <person name="Karaoz U."/>
            <person name="Brodie E.L."/>
            <person name="Williams K.H."/>
            <person name="Hubbard S.S."/>
            <person name="Banfield J.F."/>
        </authorList>
    </citation>
    <scope>NUCLEOTIDE SEQUENCE [LARGE SCALE GENOMIC DNA]</scope>
</reference>
<evidence type="ECO:0000256" key="2">
    <source>
        <dbReference type="ARBA" id="ARBA00009840"/>
    </source>
</evidence>
<evidence type="ECO:0000256" key="4">
    <source>
        <dbReference type="ARBA" id="ARBA00023172"/>
    </source>
</evidence>
<comment type="function">
    <text evidence="1">Involved in DNA recombination.</text>
</comment>
<comment type="caution">
    <text evidence="6">The sequence shown here is derived from an EMBL/GenBank/DDBJ whole genome shotgun (WGS) entry which is preliminary data.</text>
</comment>
<evidence type="ECO:0000256" key="1">
    <source>
        <dbReference type="ARBA" id="ARBA00003416"/>
    </source>
</evidence>
<dbReference type="GO" id="GO:0006310">
    <property type="term" value="P:DNA recombination"/>
    <property type="evidence" value="ECO:0007669"/>
    <property type="project" value="UniProtKB-KW"/>
</dbReference>
<dbReference type="AlphaFoldDB" id="A0A1G2GUU9"/>
<dbReference type="PANTHER" id="PTHR30563:SF0">
    <property type="entry name" value="DNA RECOMBINATION PROTEIN RMUC"/>
    <property type="match status" value="1"/>
</dbReference>
<dbReference type="InterPro" id="IPR003798">
    <property type="entry name" value="DNA_recombination_RmuC"/>
</dbReference>
<feature type="transmembrane region" description="Helical" evidence="5">
    <location>
        <begin position="6"/>
        <end position="24"/>
    </location>
</feature>
<dbReference type="Proteomes" id="UP000179106">
    <property type="component" value="Unassembled WGS sequence"/>
</dbReference>
<sequence>MDITFFIILIAGIGVGFWFLWRAIKTHEPKKDEGQGLLLLQNQINALTRMLDTKLGQVANESKHTVSEVTRAMQQQFGQSVKIMGDVTEKLTQLGETNKQVVSFADQLKKLQDTLTNPKQRGILGEYYLETVLKNVLPPGGYQMQYPFKDGVIVDAVVLIDKRIIPIDSKFSLENYNRWAATADPLDKKKYEVAFIGDIKMRIDETSKYVKPQEDTMDFAFMFIPSEAIYYDLLINKVGSSAEDKNLIAYAFQKKVIIVSPTSFLAYLQTVLQGLRNQKISETAKDIIKQVDNLRKHLITYEEYFDKIGKNLTTTVSAYNHAHKEFGKIDKDVLKITGEAVGIEPATLESPQSGEE</sequence>
<evidence type="ECO:0000256" key="3">
    <source>
        <dbReference type="ARBA" id="ARBA00023054"/>
    </source>
</evidence>
<keyword evidence="5" id="KW-0472">Membrane</keyword>
<evidence type="ECO:0000313" key="7">
    <source>
        <dbReference type="Proteomes" id="UP000179106"/>
    </source>
</evidence>
<accession>A0A1G2GUU9</accession>
<protein>
    <recommendedName>
        <fullName evidence="8">DNA recombination protein RmuC</fullName>
    </recommendedName>
</protein>
<keyword evidence="5" id="KW-0812">Transmembrane</keyword>
<proteinExistence type="inferred from homology"/>
<comment type="similarity">
    <text evidence="2">Belongs to the RmuC family.</text>
</comment>
<dbReference type="PANTHER" id="PTHR30563">
    <property type="entry name" value="DNA RECOMBINATION PROTEIN RMUC"/>
    <property type="match status" value="1"/>
</dbReference>
<keyword evidence="4" id="KW-0233">DNA recombination</keyword>
<evidence type="ECO:0000313" key="6">
    <source>
        <dbReference type="EMBL" id="OGZ53588.1"/>
    </source>
</evidence>
<gene>
    <name evidence="6" type="ORF">A3B25_00600</name>
</gene>
<evidence type="ECO:0000256" key="5">
    <source>
        <dbReference type="SAM" id="Phobius"/>
    </source>
</evidence>
<name>A0A1G2GUU9_9BACT</name>
<keyword evidence="5" id="KW-1133">Transmembrane helix</keyword>
<dbReference type="EMBL" id="MHNW01000015">
    <property type="protein sequence ID" value="OGZ53588.1"/>
    <property type="molecule type" value="Genomic_DNA"/>
</dbReference>
<evidence type="ECO:0008006" key="8">
    <source>
        <dbReference type="Google" id="ProtNLM"/>
    </source>
</evidence>